<feature type="region of interest" description="Disordered" evidence="1">
    <location>
        <begin position="95"/>
        <end position="150"/>
    </location>
</feature>
<feature type="compositionally biased region" description="Basic and acidic residues" evidence="1">
    <location>
        <begin position="1024"/>
        <end position="1052"/>
    </location>
</feature>
<reference evidence="3 5" key="1">
    <citation type="journal article" date="2020" name="Stud. Mycol.">
        <title>101 Dothideomycetes genomes: a test case for predicting lifestyles and emergence of pathogens.</title>
        <authorList>
            <person name="Haridas S."/>
            <person name="Albert R."/>
            <person name="Binder M."/>
            <person name="Bloem J."/>
            <person name="Labutti K."/>
            <person name="Salamov A."/>
            <person name="Andreopoulos B."/>
            <person name="Baker S."/>
            <person name="Barry K."/>
            <person name="Bills G."/>
            <person name="Bluhm B."/>
            <person name="Cannon C."/>
            <person name="Castanera R."/>
            <person name="Culley D."/>
            <person name="Daum C."/>
            <person name="Ezra D."/>
            <person name="Gonzalez J."/>
            <person name="Henrissat B."/>
            <person name="Kuo A."/>
            <person name="Liang C."/>
            <person name="Lipzen A."/>
            <person name="Lutzoni F."/>
            <person name="Magnuson J."/>
            <person name="Mondo S."/>
            <person name="Nolan M."/>
            <person name="Ohm R."/>
            <person name="Pangilinan J."/>
            <person name="Park H.-J."/>
            <person name="Ramirez L."/>
            <person name="Alfaro M."/>
            <person name="Sun H."/>
            <person name="Tritt A."/>
            <person name="Yoshinaga Y."/>
            <person name="Zwiers L.-H."/>
            <person name="Turgeon B."/>
            <person name="Goodwin S."/>
            <person name="Spatafora J."/>
            <person name="Crous P."/>
            <person name="Grigoriev I."/>
        </authorList>
    </citation>
    <scope>NUCLEOTIDE SEQUENCE</scope>
    <source>
        <strain evidence="3 5">CBS 304.34</strain>
    </source>
</reference>
<feature type="compositionally biased region" description="Low complexity" evidence="1">
    <location>
        <begin position="349"/>
        <end position="367"/>
    </location>
</feature>
<dbReference type="Proteomes" id="UP000504636">
    <property type="component" value="Unplaced"/>
</dbReference>
<dbReference type="RefSeq" id="XP_033575611.1">
    <property type="nucleotide sequence ID" value="XM_033728200.1"/>
</dbReference>
<feature type="compositionally biased region" description="Polar residues" evidence="1">
    <location>
        <begin position="103"/>
        <end position="119"/>
    </location>
</feature>
<gene>
    <name evidence="3 5" type="ORF">BDZ99DRAFT_572473</name>
</gene>
<feature type="region of interest" description="Disordered" evidence="1">
    <location>
        <begin position="794"/>
        <end position="895"/>
    </location>
</feature>
<feature type="chain" id="PRO_5044629182" evidence="2">
    <location>
        <begin position="23"/>
        <end position="1052"/>
    </location>
</feature>
<dbReference type="GeneID" id="54469093"/>
<evidence type="ECO:0000313" key="4">
    <source>
        <dbReference type="Proteomes" id="UP000504636"/>
    </source>
</evidence>
<keyword evidence="2" id="KW-0732">Signal</keyword>
<organism evidence="3">
    <name type="scientific">Mytilinidion resinicola</name>
    <dbReference type="NCBI Taxonomy" id="574789"/>
    <lineage>
        <taxon>Eukaryota</taxon>
        <taxon>Fungi</taxon>
        <taxon>Dikarya</taxon>
        <taxon>Ascomycota</taxon>
        <taxon>Pezizomycotina</taxon>
        <taxon>Dothideomycetes</taxon>
        <taxon>Pleosporomycetidae</taxon>
        <taxon>Mytilinidiales</taxon>
        <taxon>Mytilinidiaceae</taxon>
        <taxon>Mytilinidion</taxon>
    </lineage>
</organism>
<name>A0A6A6YLA2_9PEZI</name>
<feature type="compositionally biased region" description="Pro residues" evidence="1">
    <location>
        <begin position="882"/>
        <end position="891"/>
    </location>
</feature>
<evidence type="ECO:0000313" key="5">
    <source>
        <dbReference type="RefSeq" id="XP_033575611.1"/>
    </source>
</evidence>
<dbReference type="AlphaFoldDB" id="A0A6A6YLA2"/>
<keyword evidence="4" id="KW-1185">Reference proteome</keyword>
<dbReference type="OrthoDB" id="3886018at2759"/>
<feature type="region of interest" description="Disordered" evidence="1">
    <location>
        <begin position="331"/>
        <end position="374"/>
    </location>
</feature>
<evidence type="ECO:0000256" key="1">
    <source>
        <dbReference type="SAM" id="MobiDB-lite"/>
    </source>
</evidence>
<reference evidence="5" key="3">
    <citation type="submission" date="2025-04" db="UniProtKB">
        <authorList>
            <consortium name="RefSeq"/>
        </authorList>
    </citation>
    <scope>IDENTIFICATION</scope>
    <source>
        <strain evidence="5">CBS 304.34</strain>
    </source>
</reference>
<accession>A0A6A6YLA2</accession>
<reference evidence="5" key="2">
    <citation type="submission" date="2020-04" db="EMBL/GenBank/DDBJ databases">
        <authorList>
            <consortium name="NCBI Genome Project"/>
        </authorList>
    </citation>
    <scope>NUCLEOTIDE SEQUENCE</scope>
    <source>
        <strain evidence="5">CBS 304.34</strain>
    </source>
</reference>
<proteinExistence type="predicted"/>
<feature type="compositionally biased region" description="Polar residues" evidence="1">
    <location>
        <begin position="127"/>
        <end position="146"/>
    </location>
</feature>
<feature type="region of interest" description="Disordered" evidence="1">
    <location>
        <begin position="1022"/>
        <end position="1052"/>
    </location>
</feature>
<protein>
    <submittedName>
        <fullName evidence="3 5">Uncharacterized protein</fullName>
    </submittedName>
</protein>
<evidence type="ECO:0000313" key="3">
    <source>
        <dbReference type="EMBL" id="KAF2808647.1"/>
    </source>
</evidence>
<dbReference type="EMBL" id="MU003703">
    <property type="protein sequence ID" value="KAF2808647.1"/>
    <property type="molecule type" value="Genomic_DNA"/>
</dbReference>
<feature type="region of interest" description="Disordered" evidence="1">
    <location>
        <begin position="714"/>
        <end position="733"/>
    </location>
</feature>
<feature type="compositionally biased region" description="Low complexity" evidence="1">
    <location>
        <begin position="870"/>
        <end position="881"/>
    </location>
</feature>
<feature type="signal peptide" evidence="2">
    <location>
        <begin position="1"/>
        <end position="22"/>
    </location>
</feature>
<sequence>MSLIYLRLVFLLLVLDSNKSFAGPLPVSTLSPVSPASLASLASNESTHNSLSGTDSAAFGTRSTAFENTSGPTTRTSSESAPFFSLLFGGPTSAPPPPFGTGSPISTLVSPLESASTAPTRVPLGTGASTGEAQPTPLTTQETLSPTGSSLKSTVTSVVSGKTDLVAVLFGGAFATPMVLPSPATKKLDATGTAAVASASAFSDQMAGIFPQIEAFINNPVKSEADGATKAIGGALSAGAGLLGSLPGGGGKSGGGGGGGGCGGKRRRDLHRRGLLGDILGAVSCVVEGAKEIGNTIEGGVKGTESELENAAKEVASHLKNLKPEVAALKNIGPADENGEPSKSDSKHTSTSKSKSSTASTASSSSSLHPRNVNRGEACSRTCSAVTFKGCKTVSPTITSSTVTVSPSSHPVFCGIANPQCLSNKLTPPKGPIAKCKDCLTDSHSMAYIAPSTLTKLPSGAEVSKRSGPTMPSHPLDFQIHASKINEKAPSEPTPATPSDSKVLDPSVAMNLTARAMPRPEHFYSQDQFLFSELSQAKMVPHGGRMTNGKDLAASTAITREFLNQPVKLGVVNLYGCTSVIVASSRGVWQSHFWEIGSFMMNKGDNDEEILFSDLYFDEDQFTKDVLDAFDRGSTWDPNQSDHGVRVHAQPGGIFAKEYDPEVVIITPRDRDIGEEGFVEFPIQVGQIKDKINEIFGWNSNENRPRVVEYDSLPGADPAVQDPSNPQGFSWPQGKALFQYDPLEAIEEDTNLFAYPGCNPDQQLAAFQIWVEDQPTPVLRKMWPALPAQLHPEMAPHRKRADAPACTKPNPKSAPATPSATLKPSTPITKSKLAPSSTVSPSTALKPSHSSSTLLPKVSLSLGVPVQGGHHSTTRPTSTPSPAHPPPPPPAYQTGTCKLRIKEWKEAPAGNPYVNWDIAITDNGGKELFNKTSRSELGDTMAIEKADSKLPYSVFVEFLKNTKRPSAHKRNIWKRTLERFTRNPVLIPKDEKTYKTWPIEIEAGSFIFDSWDQGSKLPSCSAWKLDDSDEKKPTALGCAEERDHDDAGAVEA</sequence>
<feature type="compositionally biased region" description="Polar residues" evidence="1">
    <location>
        <begin position="816"/>
        <end position="854"/>
    </location>
</feature>
<evidence type="ECO:0000256" key="2">
    <source>
        <dbReference type="SAM" id="SignalP"/>
    </source>
</evidence>